<dbReference type="GeneTree" id="ENSGT00940000159319"/>
<evidence type="ECO:0000313" key="3">
    <source>
        <dbReference type="Proteomes" id="UP000314982"/>
    </source>
</evidence>
<reference evidence="2" key="3">
    <citation type="submission" date="2025-09" db="UniProtKB">
        <authorList>
            <consortium name="Ensembl"/>
        </authorList>
    </citation>
    <scope>IDENTIFICATION</scope>
</reference>
<reference evidence="2" key="2">
    <citation type="submission" date="2025-08" db="UniProtKB">
        <authorList>
            <consortium name="Ensembl"/>
        </authorList>
    </citation>
    <scope>IDENTIFICATION</scope>
</reference>
<dbReference type="InterPro" id="IPR013783">
    <property type="entry name" value="Ig-like_fold"/>
</dbReference>
<evidence type="ECO:0000259" key="1">
    <source>
        <dbReference type="PROSITE" id="PS50853"/>
    </source>
</evidence>
<name>A0A4W5RIS9_9TELE</name>
<dbReference type="STRING" id="62062.ENSHHUP00000089821"/>
<organism evidence="2 3">
    <name type="scientific">Hucho hucho</name>
    <name type="common">huchen</name>
    <dbReference type="NCBI Taxonomy" id="62062"/>
    <lineage>
        <taxon>Eukaryota</taxon>
        <taxon>Metazoa</taxon>
        <taxon>Chordata</taxon>
        <taxon>Craniata</taxon>
        <taxon>Vertebrata</taxon>
        <taxon>Euteleostomi</taxon>
        <taxon>Actinopterygii</taxon>
        <taxon>Neopterygii</taxon>
        <taxon>Teleostei</taxon>
        <taxon>Protacanthopterygii</taxon>
        <taxon>Salmoniformes</taxon>
        <taxon>Salmonidae</taxon>
        <taxon>Salmoninae</taxon>
        <taxon>Hucho</taxon>
    </lineage>
</organism>
<dbReference type="CDD" id="cd00063">
    <property type="entry name" value="FN3"/>
    <property type="match status" value="1"/>
</dbReference>
<keyword evidence="3" id="KW-1185">Reference proteome</keyword>
<feature type="domain" description="Fibronectin type-III" evidence="1">
    <location>
        <begin position="1"/>
        <end position="97"/>
    </location>
</feature>
<dbReference type="InterPro" id="IPR003961">
    <property type="entry name" value="FN3_dom"/>
</dbReference>
<proteinExistence type="predicted"/>
<dbReference type="PROSITE" id="PS50853">
    <property type="entry name" value="FN3"/>
    <property type="match status" value="1"/>
</dbReference>
<sequence length="181" mass="20283">MGCLVQIRRPADKTCFIPFSLSSPLSSLLSPLSPLSSPLSTLPSPLSRFVSLYRGPCHTHKVQRLNESTSYMFRIQAFNEAGQGPFSTVYTFTTPRSPPAPIKAPRVERVEDLSSVCEVSWEPLLPMKGDPIIYTVQSMMGNSEYKQVRRMRRAVIYVALDGETHHSRYQCVAPHRSHTTG</sequence>
<dbReference type="Gene3D" id="2.60.40.10">
    <property type="entry name" value="Immunoglobulins"/>
    <property type="match status" value="1"/>
</dbReference>
<reference evidence="3" key="1">
    <citation type="submission" date="2018-06" db="EMBL/GenBank/DDBJ databases">
        <title>Genome assembly of Danube salmon.</title>
        <authorList>
            <person name="Macqueen D.J."/>
            <person name="Gundappa M.K."/>
        </authorList>
    </citation>
    <scope>NUCLEOTIDE SEQUENCE [LARGE SCALE GENOMIC DNA]</scope>
</reference>
<dbReference type="InterPro" id="IPR036116">
    <property type="entry name" value="FN3_sf"/>
</dbReference>
<dbReference type="Ensembl" id="ENSHHUT00000092610.1">
    <property type="protein sequence ID" value="ENSHHUP00000089821.1"/>
    <property type="gene ID" value="ENSHHUG00000051873.1"/>
</dbReference>
<accession>A0A4W5RIS9</accession>
<dbReference type="Proteomes" id="UP000314982">
    <property type="component" value="Unassembled WGS sequence"/>
</dbReference>
<dbReference type="SUPFAM" id="SSF49265">
    <property type="entry name" value="Fibronectin type III"/>
    <property type="match status" value="1"/>
</dbReference>
<dbReference type="AlphaFoldDB" id="A0A4W5RIS9"/>
<protein>
    <recommendedName>
        <fullName evidence="1">Fibronectin type-III domain-containing protein</fullName>
    </recommendedName>
</protein>
<evidence type="ECO:0000313" key="2">
    <source>
        <dbReference type="Ensembl" id="ENSHHUP00000089821.1"/>
    </source>
</evidence>